<sequence>MSKIELYKRCNVYTTFKYPKKLIRFISKFSTKIICNIGPESSVQETISFFISIASAIESVTVCSICKYKTVSSALASLPSDNSTWTIRVTPGIYTEQVKIYRSNVILRPTILGHVLIRYNGWRDTQTPTGTNDGSATLSIYGTNVKIYNMIIANIYPQTRNIANLALNVQAKKASFYNVKFYGFQDTVYIGLNTTSYFKNCYIEGSVDYVYGEGTESYSNHRKRTSGYFDDTTLATNRPSSFITAQKRATASSEGGFYFNKCHIIPTLPSGPLVTTYNSTISFTSSSQFSQSTYLGRPWSKYARVIYMYSNFGINVKSAGWSQWSDASPNTSDVLFGEYKNSGPGLWNATARASFATLLTDSEAELYSLTNIFKSTSWIDKLHN</sequence>
<comment type="pathway">
    <text evidence="1">Glycan metabolism; pectin degradation; 2-dehydro-3-deoxy-D-gluconate from pectin: step 1/5.</text>
</comment>
<name>A0ABR3BFU3_PHYBL</name>
<dbReference type="InterPro" id="IPR012334">
    <property type="entry name" value="Pectin_lyas_fold"/>
</dbReference>
<evidence type="ECO:0000256" key="2">
    <source>
        <dbReference type="ARBA" id="ARBA00008891"/>
    </source>
</evidence>
<reference evidence="8 9" key="1">
    <citation type="submission" date="2024-04" db="EMBL/GenBank/DDBJ databases">
        <title>Symmetric and asymmetric DNA N6-adenine methylation regulates different biological responses in Mucorales.</title>
        <authorList>
            <consortium name="Lawrence Berkeley National Laboratory"/>
            <person name="Lax C."/>
            <person name="Mondo S.J."/>
            <person name="Osorio-Concepcion M."/>
            <person name="Muszewska A."/>
            <person name="Corrochano-Luque M."/>
            <person name="Gutierrez G."/>
            <person name="Riley R."/>
            <person name="Lipzen A."/>
            <person name="Guo J."/>
            <person name="Hundley H."/>
            <person name="Amirebrahimi M."/>
            <person name="Ng V."/>
            <person name="Lorenzo-Gutierrez D."/>
            <person name="Binder U."/>
            <person name="Yang J."/>
            <person name="Song Y."/>
            <person name="Canovas D."/>
            <person name="Navarro E."/>
            <person name="Freitag M."/>
            <person name="Gabaldon T."/>
            <person name="Grigoriev I.V."/>
            <person name="Corrochano L.M."/>
            <person name="Nicolas F.E."/>
            <person name="Garre V."/>
        </authorList>
    </citation>
    <scope>NUCLEOTIDE SEQUENCE [LARGE SCALE GENOMIC DNA]</scope>
    <source>
        <strain evidence="8 9">L51</strain>
    </source>
</reference>
<evidence type="ECO:0000313" key="9">
    <source>
        <dbReference type="Proteomes" id="UP001448207"/>
    </source>
</evidence>
<dbReference type="EMBL" id="JBCLYO010000001">
    <property type="protein sequence ID" value="KAL0097737.1"/>
    <property type="molecule type" value="Genomic_DNA"/>
</dbReference>
<feature type="domain" description="Pectinesterase catalytic" evidence="7">
    <location>
        <begin position="65"/>
        <end position="371"/>
    </location>
</feature>
<dbReference type="Pfam" id="PF01095">
    <property type="entry name" value="Pectinesterase"/>
    <property type="match status" value="1"/>
</dbReference>
<dbReference type="EC" id="3.1.1.11" evidence="3"/>
<dbReference type="PANTHER" id="PTHR31321:SF57">
    <property type="entry name" value="PECTINESTERASE 53-RELATED"/>
    <property type="match status" value="1"/>
</dbReference>
<protein>
    <recommendedName>
        <fullName evidence="3">pectinesterase</fullName>
        <ecNumber evidence="3">3.1.1.11</ecNumber>
    </recommendedName>
    <alternativeName>
        <fullName evidence="6">Pectin methylesterase A</fullName>
    </alternativeName>
</protein>
<comment type="similarity">
    <text evidence="2">Belongs to the pectinesterase family.</text>
</comment>
<accession>A0ABR3BFU3</accession>
<evidence type="ECO:0000256" key="5">
    <source>
        <dbReference type="ARBA" id="ARBA00023085"/>
    </source>
</evidence>
<dbReference type="PANTHER" id="PTHR31321">
    <property type="entry name" value="ACYL-COA THIOESTER HYDROLASE YBHC-RELATED"/>
    <property type="match status" value="1"/>
</dbReference>
<keyword evidence="9" id="KW-1185">Reference proteome</keyword>
<keyword evidence="4" id="KW-0378">Hydrolase</keyword>
<gene>
    <name evidence="8" type="ORF">J3Q64DRAFT_1817952</name>
</gene>
<keyword evidence="8" id="KW-0456">Lyase</keyword>
<evidence type="ECO:0000259" key="7">
    <source>
        <dbReference type="Pfam" id="PF01095"/>
    </source>
</evidence>
<evidence type="ECO:0000256" key="6">
    <source>
        <dbReference type="ARBA" id="ARBA00042203"/>
    </source>
</evidence>
<keyword evidence="5" id="KW-0063">Aspartyl esterase</keyword>
<evidence type="ECO:0000256" key="4">
    <source>
        <dbReference type="ARBA" id="ARBA00022801"/>
    </source>
</evidence>
<proteinExistence type="inferred from homology"/>
<evidence type="ECO:0000313" key="8">
    <source>
        <dbReference type="EMBL" id="KAL0097737.1"/>
    </source>
</evidence>
<organism evidence="8 9">
    <name type="scientific">Phycomyces blakesleeanus</name>
    <dbReference type="NCBI Taxonomy" id="4837"/>
    <lineage>
        <taxon>Eukaryota</taxon>
        <taxon>Fungi</taxon>
        <taxon>Fungi incertae sedis</taxon>
        <taxon>Mucoromycota</taxon>
        <taxon>Mucoromycotina</taxon>
        <taxon>Mucoromycetes</taxon>
        <taxon>Mucorales</taxon>
        <taxon>Phycomycetaceae</taxon>
        <taxon>Phycomyces</taxon>
    </lineage>
</organism>
<dbReference type="InterPro" id="IPR000070">
    <property type="entry name" value="Pectinesterase_cat"/>
</dbReference>
<dbReference type="Proteomes" id="UP001448207">
    <property type="component" value="Unassembled WGS sequence"/>
</dbReference>
<dbReference type="SUPFAM" id="SSF51126">
    <property type="entry name" value="Pectin lyase-like"/>
    <property type="match status" value="1"/>
</dbReference>
<dbReference type="InterPro" id="IPR011050">
    <property type="entry name" value="Pectin_lyase_fold/virulence"/>
</dbReference>
<evidence type="ECO:0000256" key="3">
    <source>
        <dbReference type="ARBA" id="ARBA00013229"/>
    </source>
</evidence>
<dbReference type="Gene3D" id="2.160.20.10">
    <property type="entry name" value="Single-stranded right-handed beta-helix, Pectin lyase-like"/>
    <property type="match status" value="1"/>
</dbReference>
<dbReference type="GO" id="GO:0016829">
    <property type="term" value="F:lyase activity"/>
    <property type="evidence" value="ECO:0007669"/>
    <property type="project" value="UniProtKB-KW"/>
</dbReference>
<comment type="caution">
    <text evidence="8">The sequence shown here is derived from an EMBL/GenBank/DDBJ whole genome shotgun (WGS) entry which is preliminary data.</text>
</comment>
<evidence type="ECO:0000256" key="1">
    <source>
        <dbReference type="ARBA" id="ARBA00005184"/>
    </source>
</evidence>